<evidence type="ECO:0000256" key="3">
    <source>
        <dbReference type="ARBA" id="ARBA00022801"/>
    </source>
</evidence>
<dbReference type="EnsemblProtists" id="PYU1_T004956">
    <property type="protein sequence ID" value="PYU1_T004956"/>
    <property type="gene ID" value="PYU1_G004945"/>
</dbReference>
<name>K3WJ14_GLOUD</name>
<keyword evidence="4" id="KW-0904">Protein phosphatase</keyword>
<dbReference type="Proteomes" id="UP000019132">
    <property type="component" value="Unassembled WGS sequence"/>
</dbReference>
<evidence type="ECO:0000256" key="4">
    <source>
        <dbReference type="ARBA" id="ARBA00022912"/>
    </source>
</evidence>
<reference evidence="5" key="3">
    <citation type="submission" date="2015-02" db="UniProtKB">
        <authorList>
            <consortium name="EnsemblProtists"/>
        </authorList>
    </citation>
    <scope>IDENTIFICATION</scope>
    <source>
        <strain evidence="5">DAOM BR144</strain>
    </source>
</reference>
<dbReference type="HOGENOM" id="CLU_127950_0_0_1"/>
<dbReference type="AlphaFoldDB" id="K3WJ14"/>
<proteinExistence type="inferred from homology"/>
<evidence type="ECO:0000256" key="2">
    <source>
        <dbReference type="ARBA" id="ARBA00013064"/>
    </source>
</evidence>
<sequence>MADEEVHDVHAVVPERPVPSGEVRKYACKLCRKVLFTSDDLYDHAPQQQQIAMRKKVKDVKVNGTMRMESCSSYFLEEILPWMDQDGLDEGKIRCPNLKCQSRVGSFEWSGTQCSCGTWVTPSIKITKSRVDPIFAVSVIPIIQSAAIGAGAGAASATTQSVDQAVQE</sequence>
<evidence type="ECO:0000313" key="6">
    <source>
        <dbReference type="Proteomes" id="UP000019132"/>
    </source>
</evidence>
<reference evidence="6" key="2">
    <citation type="submission" date="2010-04" db="EMBL/GenBank/DDBJ databases">
        <authorList>
            <person name="Buell R."/>
            <person name="Hamilton J."/>
            <person name="Hostetler J."/>
        </authorList>
    </citation>
    <scope>NUCLEOTIDE SEQUENCE [LARGE SCALE GENOMIC DNA]</scope>
    <source>
        <strain evidence="6">DAOM:BR144</strain>
    </source>
</reference>
<comment type="similarity">
    <text evidence="1">Belongs to the protein-tyrosine phosphatase family. Non-receptor class dual specificity subfamily.</text>
</comment>
<dbReference type="EC" id="3.1.3.48" evidence="2"/>
<dbReference type="eggNOG" id="KOG1716">
    <property type="taxonomic scope" value="Eukaryota"/>
</dbReference>
<protein>
    <recommendedName>
        <fullName evidence="2">protein-tyrosine-phosphatase</fullName>
        <ecNumber evidence="2">3.1.3.48</ecNumber>
    </recommendedName>
</protein>
<keyword evidence="3" id="KW-0378">Hydrolase</keyword>
<dbReference type="GO" id="GO:0004725">
    <property type="term" value="F:protein tyrosine phosphatase activity"/>
    <property type="evidence" value="ECO:0007669"/>
    <property type="project" value="UniProtKB-EC"/>
</dbReference>
<dbReference type="EMBL" id="GL376564">
    <property type="status" value="NOT_ANNOTATED_CDS"/>
    <property type="molecule type" value="Genomic_DNA"/>
</dbReference>
<organism evidence="5 6">
    <name type="scientific">Globisporangium ultimum (strain ATCC 200006 / CBS 805.95 / DAOM BR144)</name>
    <name type="common">Pythium ultimum</name>
    <dbReference type="NCBI Taxonomy" id="431595"/>
    <lineage>
        <taxon>Eukaryota</taxon>
        <taxon>Sar</taxon>
        <taxon>Stramenopiles</taxon>
        <taxon>Oomycota</taxon>
        <taxon>Peronosporomycetes</taxon>
        <taxon>Pythiales</taxon>
        <taxon>Pythiaceae</taxon>
        <taxon>Globisporangium</taxon>
    </lineage>
</organism>
<dbReference type="PANTHER" id="PTHR45848">
    <property type="entry name" value="DUAL SPECIFICITY PROTEIN PHOSPHATASE 12 FAMILY MEMBER"/>
    <property type="match status" value="1"/>
</dbReference>
<reference evidence="6" key="1">
    <citation type="journal article" date="2010" name="Genome Biol.">
        <title>Genome sequence of the necrotrophic plant pathogen Pythium ultimum reveals original pathogenicity mechanisms and effector repertoire.</title>
        <authorList>
            <person name="Levesque C.A."/>
            <person name="Brouwer H."/>
            <person name="Cano L."/>
            <person name="Hamilton J.P."/>
            <person name="Holt C."/>
            <person name="Huitema E."/>
            <person name="Raffaele S."/>
            <person name="Robideau G.P."/>
            <person name="Thines M."/>
            <person name="Win J."/>
            <person name="Zerillo M.M."/>
            <person name="Beakes G.W."/>
            <person name="Boore J.L."/>
            <person name="Busam D."/>
            <person name="Dumas B."/>
            <person name="Ferriera S."/>
            <person name="Fuerstenberg S.I."/>
            <person name="Gachon C.M."/>
            <person name="Gaulin E."/>
            <person name="Govers F."/>
            <person name="Grenville-Briggs L."/>
            <person name="Horner N."/>
            <person name="Hostetler J."/>
            <person name="Jiang R.H."/>
            <person name="Johnson J."/>
            <person name="Krajaejun T."/>
            <person name="Lin H."/>
            <person name="Meijer H.J."/>
            <person name="Moore B."/>
            <person name="Morris P."/>
            <person name="Phuntmart V."/>
            <person name="Puiu D."/>
            <person name="Shetty J."/>
            <person name="Stajich J.E."/>
            <person name="Tripathy S."/>
            <person name="Wawra S."/>
            <person name="van West P."/>
            <person name="Whitty B.R."/>
            <person name="Coutinho P.M."/>
            <person name="Henrissat B."/>
            <person name="Martin F."/>
            <person name="Thomas P.D."/>
            <person name="Tyler B.M."/>
            <person name="De Vries R.P."/>
            <person name="Kamoun S."/>
            <person name="Yandell M."/>
            <person name="Tisserat N."/>
            <person name="Buell C.R."/>
        </authorList>
    </citation>
    <scope>NUCLEOTIDE SEQUENCE</scope>
    <source>
        <strain evidence="6">DAOM:BR144</strain>
    </source>
</reference>
<accession>K3WJ14</accession>
<evidence type="ECO:0000313" key="5">
    <source>
        <dbReference type="EnsemblProtists" id="PYU1_T004956"/>
    </source>
</evidence>
<dbReference type="GO" id="GO:0008138">
    <property type="term" value="F:protein tyrosine/serine/threonine phosphatase activity"/>
    <property type="evidence" value="ECO:0007669"/>
    <property type="project" value="TreeGrafter"/>
</dbReference>
<keyword evidence="6" id="KW-1185">Reference proteome</keyword>
<evidence type="ECO:0000256" key="1">
    <source>
        <dbReference type="ARBA" id="ARBA00008601"/>
    </source>
</evidence>
<dbReference type="OMA" id="TKFACKK"/>
<dbReference type="STRING" id="431595.K3WJ14"/>
<dbReference type="InParanoid" id="K3WJ14"/>
<dbReference type="VEuPathDB" id="FungiDB:PYU1_G004945"/>
<dbReference type="PANTHER" id="PTHR45848:SF4">
    <property type="entry name" value="DUAL SPECIFICITY PROTEIN PHOSPHATASE 12"/>
    <property type="match status" value="1"/>
</dbReference>